<protein>
    <submittedName>
        <fullName evidence="1">Uncharacterized protein</fullName>
    </submittedName>
</protein>
<dbReference type="Proteomes" id="UP001295423">
    <property type="component" value="Unassembled WGS sequence"/>
</dbReference>
<dbReference type="EMBL" id="CAKOGP040000846">
    <property type="protein sequence ID" value="CAJ1939793.1"/>
    <property type="molecule type" value="Genomic_DNA"/>
</dbReference>
<organism evidence="1 2">
    <name type="scientific">Cylindrotheca closterium</name>
    <dbReference type="NCBI Taxonomy" id="2856"/>
    <lineage>
        <taxon>Eukaryota</taxon>
        <taxon>Sar</taxon>
        <taxon>Stramenopiles</taxon>
        <taxon>Ochrophyta</taxon>
        <taxon>Bacillariophyta</taxon>
        <taxon>Bacillariophyceae</taxon>
        <taxon>Bacillariophycidae</taxon>
        <taxon>Bacillariales</taxon>
        <taxon>Bacillariaceae</taxon>
        <taxon>Cylindrotheca</taxon>
    </lineage>
</organism>
<comment type="caution">
    <text evidence="1">The sequence shown here is derived from an EMBL/GenBank/DDBJ whole genome shotgun (WGS) entry which is preliminary data.</text>
</comment>
<accession>A0AAD2FHV1</accession>
<proteinExistence type="predicted"/>
<name>A0AAD2FHV1_9STRA</name>
<evidence type="ECO:0000313" key="1">
    <source>
        <dbReference type="EMBL" id="CAJ1939793.1"/>
    </source>
</evidence>
<evidence type="ECO:0000313" key="2">
    <source>
        <dbReference type="Proteomes" id="UP001295423"/>
    </source>
</evidence>
<reference evidence="1" key="1">
    <citation type="submission" date="2023-08" db="EMBL/GenBank/DDBJ databases">
        <authorList>
            <person name="Audoor S."/>
            <person name="Bilcke G."/>
        </authorList>
    </citation>
    <scope>NUCLEOTIDE SEQUENCE</scope>
</reference>
<keyword evidence="2" id="KW-1185">Reference proteome</keyword>
<dbReference type="AlphaFoldDB" id="A0AAD2FHV1"/>
<gene>
    <name evidence="1" type="ORF">CYCCA115_LOCUS6741</name>
</gene>
<sequence>MPATIKAHRASRVIVKKDTKKVAKILAGHKKAAFESHMFVTKMTQILAAKQQGLPAKDHMVVKSSKHAQRAAAFRRKQKEDGKQSMLVLSNKPCVGPTEAEVNEWFEDKRERQEEAKYIHQAFKVWHKFSSDEQPPLNSFMCQYLLCVSCNANVVRAAFRLFGKDFQKYLTELRPRDLAFGQEYNIAHL</sequence>